<gene>
    <name evidence="2" type="primary">yeaZ</name>
    <name evidence="2" type="ORF">HMPREF9498_02857</name>
</gene>
<dbReference type="InterPro" id="IPR043129">
    <property type="entry name" value="ATPase_NBD"/>
</dbReference>
<dbReference type="Gene3D" id="3.30.420.40">
    <property type="match status" value="2"/>
</dbReference>
<reference evidence="2 3" key="1">
    <citation type="submission" date="2010-07" db="EMBL/GenBank/DDBJ databases">
        <authorList>
            <person name="Sid Ahmed O."/>
        </authorList>
    </citation>
    <scope>NUCLEOTIDE SEQUENCE [LARGE SCALE GENOMIC DNA]</scope>
    <source>
        <strain evidence="2 3">TX4248</strain>
    </source>
</reference>
<dbReference type="AlphaFoldDB" id="A0A125W2A7"/>
<proteinExistence type="predicted"/>
<evidence type="ECO:0000313" key="3">
    <source>
        <dbReference type="Proteomes" id="UP000004846"/>
    </source>
</evidence>
<sequence length="251" mass="27844">MKRLNCRRKGIRVRILAIDTSNQTLSIAVCENQKILGSYTATVKRNHSLTLMPAIDYLMSQLNLAPTAIDRFVVAEGPGSYTGLRLGVTTAKTLAYTLKKELVGISSLQTLAANCVGQTGLIVPLFDARRKNVYAGAYRFVNGVWQNELPDQHISLRELLEQLKNEPNLFFVGEDVEKFTEEIAQIIPHGEICDVPQWQIPNAAVLAALGSVAEPVENVHGFLPAYLKKVEAEENWLKTHTPNGESYVEKL</sequence>
<dbReference type="NCBIfam" id="TIGR03725">
    <property type="entry name" value="T6A_YeaZ"/>
    <property type="match status" value="1"/>
</dbReference>
<evidence type="ECO:0000259" key="1">
    <source>
        <dbReference type="Pfam" id="PF00814"/>
    </source>
</evidence>
<protein>
    <submittedName>
        <fullName evidence="2">Universal bacterial protein YeaZ</fullName>
    </submittedName>
</protein>
<dbReference type="Proteomes" id="UP000004846">
    <property type="component" value="Unassembled WGS sequence"/>
</dbReference>
<accession>A0A125W2A7</accession>
<dbReference type="EMBL" id="AEBR01000103">
    <property type="protein sequence ID" value="EFM81520.1"/>
    <property type="molecule type" value="Genomic_DNA"/>
</dbReference>
<comment type="caution">
    <text evidence="2">The sequence shown here is derived from an EMBL/GenBank/DDBJ whole genome shotgun (WGS) entry which is preliminary data.</text>
</comment>
<organism evidence="2 3">
    <name type="scientific">Enterococcus faecalis TX4248</name>
    <dbReference type="NCBI Taxonomy" id="749495"/>
    <lineage>
        <taxon>Bacteria</taxon>
        <taxon>Bacillati</taxon>
        <taxon>Bacillota</taxon>
        <taxon>Bacilli</taxon>
        <taxon>Lactobacillales</taxon>
        <taxon>Enterococcaceae</taxon>
        <taxon>Enterococcus</taxon>
    </lineage>
</organism>
<name>A0A125W2A7_ENTFL</name>
<dbReference type="GO" id="GO:0002949">
    <property type="term" value="P:tRNA threonylcarbamoyladenosine modification"/>
    <property type="evidence" value="ECO:0007669"/>
    <property type="project" value="InterPro"/>
</dbReference>
<dbReference type="Pfam" id="PF00814">
    <property type="entry name" value="TsaD"/>
    <property type="match status" value="1"/>
</dbReference>
<dbReference type="SUPFAM" id="SSF53067">
    <property type="entry name" value="Actin-like ATPase domain"/>
    <property type="match status" value="2"/>
</dbReference>
<dbReference type="PANTHER" id="PTHR11735:SF11">
    <property type="entry name" value="TRNA THREONYLCARBAMOYLADENOSINE BIOSYNTHESIS PROTEIN TSAB"/>
    <property type="match status" value="1"/>
</dbReference>
<dbReference type="GO" id="GO:0005829">
    <property type="term" value="C:cytosol"/>
    <property type="evidence" value="ECO:0007669"/>
    <property type="project" value="TreeGrafter"/>
</dbReference>
<dbReference type="InterPro" id="IPR000905">
    <property type="entry name" value="Gcp-like_dom"/>
</dbReference>
<dbReference type="InterPro" id="IPR022496">
    <property type="entry name" value="T6A_TsaB"/>
</dbReference>
<dbReference type="PANTHER" id="PTHR11735">
    <property type="entry name" value="TRNA N6-ADENOSINE THREONYLCARBAMOYLTRANSFERASE"/>
    <property type="match status" value="1"/>
</dbReference>
<dbReference type="CDD" id="cd24032">
    <property type="entry name" value="ASKHA_NBD_TsaB"/>
    <property type="match status" value="1"/>
</dbReference>
<dbReference type="HOGENOM" id="CLU_064886_0_1_9"/>
<evidence type="ECO:0000313" key="2">
    <source>
        <dbReference type="EMBL" id="EFM81520.1"/>
    </source>
</evidence>
<feature type="domain" description="Gcp-like" evidence="1">
    <location>
        <begin position="42"/>
        <end position="236"/>
    </location>
</feature>